<organism evidence="1 2">
    <name type="scientific">Spiromyces aspiralis</name>
    <dbReference type="NCBI Taxonomy" id="68401"/>
    <lineage>
        <taxon>Eukaryota</taxon>
        <taxon>Fungi</taxon>
        <taxon>Fungi incertae sedis</taxon>
        <taxon>Zoopagomycota</taxon>
        <taxon>Kickxellomycotina</taxon>
        <taxon>Kickxellomycetes</taxon>
        <taxon>Kickxellales</taxon>
        <taxon>Kickxellaceae</taxon>
        <taxon>Spiromyces</taxon>
    </lineage>
</organism>
<dbReference type="Proteomes" id="UP001145114">
    <property type="component" value="Unassembled WGS sequence"/>
</dbReference>
<proteinExistence type="predicted"/>
<feature type="non-terminal residue" evidence="1">
    <location>
        <position position="1"/>
    </location>
</feature>
<sequence length="69" mass="8003">WTVYAYVTPGNARFLLLRDNSSESGVKEFFAGCHEYYLKTLLNPFYQQDTVITSPTFDAKVRQAARRHL</sequence>
<accession>A0ACC1HVM9</accession>
<protein>
    <submittedName>
        <fullName evidence="1">TRAPP subunit</fullName>
    </submittedName>
</protein>
<evidence type="ECO:0000313" key="1">
    <source>
        <dbReference type="EMBL" id="KAJ1679391.1"/>
    </source>
</evidence>
<name>A0ACC1HVM9_9FUNG</name>
<evidence type="ECO:0000313" key="2">
    <source>
        <dbReference type="Proteomes" id="UP001145114"/>
    </source>
</evidence>
<gene>
    <name evidence="1" type="primary">TRS20</name>
    <name evidence="1" type="ORF">EV182_002144</name>
</gene>
<dbReference type="EMBL" id="JAMZIH010000409">
    <property type="protein sequence ID" value="KAJ1679391.1"/>
    <property type="molecule type" value="Genomic_DNA"/>
</dbReference>
<keyword evidence="2" id="KW-1185">Reference proteome</keyword>
<comment type="caution">
    <text evidence="1">The sequence shown here is derived from an EMBL/GenBank/DDBJ whole genome shotgun (WGS) entry which is preliminary data.</text>
</comment>
<reference evidence="1" key="1">
    <citation type="submission" date="2022-06" db="EMBL/GenBank/DDBJ databases">
        <title>Phylogenomic reconstructions and comparative analyses of Kickxellomycotina fungi.</title>
        <authorList>
            <person name="Reynolds N.K."/>
            <person name="Stajich J.E."/>
            <person name="Barry K."/>
            <person name="Grigoriev I.V."/>
            <person name="Crous P."/>
            <person name="Smith M.E."/>
        </authorList>
    </citation>
    <scope>NUCLEOTIDE SEQUENCE</scope>
    <source>
        <strain evidence="1">RSA 2271</strain>
    </source>
</reference>